<feature type="compositionally biased region" description="Low complexity" evidence="1">
    <location>
        <begin position="85"/>
        <end position="96"/>
    </location>
</feature>
<feature type="compositionally biased region" description="Polar residues" evidence="1">
    <location>
        <begin position="175"/>
        <end position="184"/>
    </location>
</feature>
<proteinExistence type="predicted"/>
<evidence type="ECO:0000259" key="2">
    <source>
        <dbReference type="PROSITE" id="PS50086"/>
    </source>
</evidence>
<gene>
    <name evidence="3" type="ORF">BGZ65_000825</name>
</gene>
<evidence type="ECO:0000313" key="3">
    <source>
        <dbReference type="EMBL" id="KAG0004167.1"/>
    </source>
</evidence>
<dbReference type="EMBL" id="JAAAHW010000287">
    <property type="protein sequence ID" value="KAG0004167.1"/>
    <property type="molecule type" value="Genomic_DNA"/>
</dbReference>
<dbReference type="PANTHER" id="PTHR47219">
    <property type="entry name" value="RAB GTPASE-ACTIVATING PROTEIN 1-LIKE"/>
    <property type="match status" value="1"/>
</dbReference>
<dbReference type="AlphaFoldDB" id="A0A9P6MJK5"/>
<feature type="compositionally biased region" description="Basic and acidic residues" evidence="1">
    <location>
        <begin position="49"/>
        <end position="58"/>
    </location>
</feature>
<dbReference type="InterPro" id="IPR035969">
    <property type="entry name" value="Rab-GAP_TBC_sf"/>
</dbReference>
<dbReference type="SUPFAM" id="SSF47923">
    <property type="entry name" value="Ypt/Rab-GAP domain of gyp1p"/>
    <property type="match status" value="2"/>
</dbReference>
<dbReference type="PROSITE" id="PS50086">
    <property type="entry name" value="TBC_RABGAP"/>
    <property type="match status" value="1"/>
</dbReference>
<feature type="region of interest" description="Disordered" evidence="1">
    <location>
        <begin position="1"/>
        <end position="67"/>
    </location>
</feature>
<dbReference type="GO" id="GO:0031267">
    <property type="term" value="F:small GTPase binding"/>
    <property type="evidence" value="ECO:0007669"/>
    <property type="project" value="TreeGrafter"/>
</dbReference>
<dbReference type="OrthoDB" id="294251at2759"/>
<dbReference type="Gene3D" id="1.10.472.80">
    <property type="entry name" value="Ypt/Rab-GAP domain of gyp1p, domain 3"/>
    <property type="match status" value="1"/>
</dbReference>
<dbReference type="PANTHER" id="PTHR47219:SF9">
    <property type="entry name" value="GTPASE ACTIVATING PROTEIN AND CENTROSOME-ASSOCIATED, ISOFORM B"/>
    <property type="match status" value="1"/>
</dbReference>
<evidence type="ECO:0000313" key="4">
    <source>
        <dbReference type="Proteomes" id="UP000749646"/>
    </source>
</evidence>
<reference evidence="3" key="1">
    <citation type="journal article" date="2020" name="Fungal Divers.">
        <title>Resolving the Mortierellaceae phylogeny through synthesis of multi-gene phylogenetics and phylogenomics.</title>
        <authorList>
            <person name="Vandepol N."/>
            <person name="Liber J."/>
            <person name="Desiro A."/>
            <person name="Na H."/>
            <person name="Kennedy M."/>
            <person name="Barry K."/>
            <person name="Grigoriev I.V."/>
            <person name="Miller A.N."/>
            <person name="O'Donnell K."/>
            <person name="Stajich J.E."/>
            <person name="Bonito G."/>
        </authorList>
    </citation>
    <scope>NUCLEOTIDE SEQUENCE</scope>
    <source>
        <strain evidence="3">MES-2147</strain>
    </source>
</reference>
<feature type="domain" description="Rab-GAP TBC" evidence="2">
    <location>
        <begin position="373"/>
        <end position="563"/>
    </location>
</feature>
<sequence length="648" mass="72048">MTTSSDSEPETETHQPSQLLMDTEASSPRPAVLPLSVLSPSNEPPTTDDDSRHIEGQRTPKNVPRVVSTISTISTTTTSSIITTGTIETTATTPSTPDDDSLSKVMGASSPSTDFVQGSMSARPQSAASYVHNGTHDSQTSEGDADGSRRTPHQQQWTAEETGIMGREKEEHENVTTSTSTPTDSLILEHDSTSVDVDMSMTTSARHTASIPPSVSSSVSTGLHMIAESSTVLNSVMGQPPSTIIHRGSLSSAWSTTSLPRDISALYSRDPANSAAATAVLMEERLYGLVDRYGFLVEEGRIPTGDRVNSRRSSLVSTSPAIFDARYQAKMIEKEQERSVKWARMASQYTSPAGETEYSFPNQSKFVSRVYKGIPDCWRAAAWSHLISKRSAGFEPNIRQIYYNMLDISSSEEEQIDLDIPRTMHGHIMFRRRYGPGQCALFKVLKAYSNYNNQVGYCQGMASVVATMLTFFDEEKTFVLLAQLFDRYGIKDVVVPGFPGLFETFYIQEELTKLFAPRVFEALKTMDIKTPTYASRWYITLFSAGVVPYRVLLRIWDIFLLEGFDWLYFVAIALLKYHEPTLVQNNFERTMEMLTAKMDIQDDDRLFKIARQLFKQARKSRVVEKLRASYTANPTQTSANTMAAPTAS</sequence>
<dbReference type="GO" id="GO:0005096">
    <property type="term" value="F:GTPase activator activity"/>
    <property type="evidence" value="ECO:0007669"/>
    <property type="project" value="TreeGrafter"/>
</dbReference>
<dbReference type="InterPro" id="IPR000195">
    <property type="entry name" value="Rab-GAP-TBC_dom"/>
</dbReference>
<dbReference type="Pfam" id="PF00566">
    <property type="entry name" value="RabGAP-TBC"/>
    <property type="match status" value="1"/>
</dbReference>
<dbReference type="Proteomes" id="UP000749646">
    <property type="component" value="Unassembled WGS sequence"/>
</dbReference>
<comment type="caution">
    <text evidence="3">The sequence shown here is derived from an EMBL/GenBank/DDBJ whole genome shotgun (WGS) entry which is preliminary data.</text>
</comment>
<dbReference type="SMART" id="SM00164">
    <property type="entry name" value="TBC"/>
    <property type="match status" value="1"/>
</dbReference>
<dbReference type="InterPro" id="IPR050302">
    <property type="entry name" value="Rab_GAP_TBC_domain"/>
</dbReference>
<feature type="compositionally biased region" description="Polar residues" evidence="1">
    <location>
        <begin position="14"/>
        <end position="26"/>
    </location>
</feature>
<evidence type="ECO:0000256" key="1">
    <source>
        <dbReference type="SAM" id="MobiDB-lite"/>
    </source>
</evidence>
<feature type="region of interest" description="Disordered" evidence="1">
    <location>
        <begin position="85"/>
        <end position="185"/>
    </location>
</feature>
<protein>
    <recommendedName>
        <fullName evidence="2">Rab-GAP TBC domain-containing protein</fullName>
    </recommendedName>
</protein>
<feature type="compositionally biased region" description="Polar residues" evidence="1">
    <location>
        <begin position="109"/>
        <end position="128"/>
    </location>
</feature>
<organism evidence="3 4">
    <name type="scientific">Modicella reniformis</name>
    <dbReference type="NCBI Taxonomy" id="1440133"/>
    <lineage>
        <taxon>Eukaryota</taxon>
        <taxon>Fungi</taxon>
        <taxon>Fungi incertae sedis</taxon>
        <taxon>Mucoromycota</taxon>
        <taxon>Mortierellomycotina</taxon>
        <taxon>Mortierellomycetes</taxon>
        <taxon>Mortierellales</taxon>
        <taxon>Mortierellaceae</taxon>
        <taxon>Modicella</taxon>
    </lineage>
</organism>
<name>A0A9P6MJK5_9FUNG</name>
<accession>A0A9P6MJK5</accession>
<dbReference type="FunFam" id="1.10.8.270:FF:000016">
    <property type="entry name" value="TBC1 domain family member 2A"/>
    <property type="match status" value="1"/>
</dbReference>
<keyword evidence="4" id="KW-1185">Reference proteome</keyword>
<dbReference type="Gene3D" id="1.10.8.270">
    <property type="entry name" value="putative rabgap domain of human tbc1 domain family member 14 like domains"/>
    <property type="match status" value="1"/>
</dbReference>